<comment type="caution">
    <text evidence="11">The sequence shown here is derived from an EMBL/GenBank/DDBJ whole genome shotgun (WGS) entry which is preliminary data.</text>
</comment>
<dbReference type="InterPro" id="IPR001128">
    <property type="entry name" value="Cyt_P450"/>
</dbReference>
<feature type="transmembrane region" description="Helical" evidence="10">
    <location>
        <begin position="12"/>
        <end position="28"/>
    </location>
</feature>
<keyword evidence="3 8" id="KW-0349">Heme</keyword>
<dbReference type="AlphaFoldDB" id="A0A9P3FCC2"/>
<dbReference type="PANTHER" id="PTHR46206:SF2">
    <property type="entry name" value="CYTOCHROME P450 MONOOXYGENASE AUSG-RELATED"/>
    <property type="match status" value="1"/>
</dbReference>
<dbReference type="InterPro" id="IPR017972">
    <property type="entry name" value="Cyt_P450_CS"/>
</dbReference>
<evidence type="ECO:0000256" key="10">
    <source>
        <dbReference type="SAM" id="Phobius"/>
    </source>
</evidence>
<evidence type="ECO:0000256" key="2">
    <source>
        <dbReference type="ARBA" id="ARBA00010617"/>
    </source>
</evidence>
<dbReference type="GO" id="GO:0004497">
    <property type="term" value="F:monooxygenase activity"/>
    <property type="evidence" value="ECO:0007669"/>
    <property type="project" value="UniProtKB-KW"/>
</dbReference>
<sequence>MAILPADLATTWLAPALVLTITSFFLLYHRSVFPKRSPFPIVNSYPYDFLNRKAHKTYLDNAQDLITQGLEKHNSPITLSTPSGPLFILPARLIDWVRANPDLDHQELVLQQYFGNFPGFEANKIMHDDPDNLVINLIKKKLSQNGRLVPILSRHISEALDELWTEDEDWHLIEWYGSTMGLISRAAGAVFAGEKLSRDGEWQRMTMRYATGFFSAAFELMRWPGWMRPVVHWFMPGARDCRKLMRDARKVMREELKRRERERIEGKGEEEYFDAVRWSEELAGRKKVDHGAVQLSLAMAALHTTSSALRQVLLDLCEHDELVEPLREEAREAVKDHGVTSAAVAKMHLLDSVMKESQRLGPPTIAGPERLAIRDTKLPDGTVLARGSHIAVDQSGMRSPRNYSDPEKFNGYRFYTMREAGDERTAFASSTKEHSVFGIGKHICPGRFLAAVEIKLCLAHILLKYDIRFRQGYKPQSAKLGIVNMVDIAAQIEVRRRHDDDDVLV</sequence>
<keyword evidence="5 9" id="KW-0560">Oxidoreductase</keyword>
<keyword evidence="10" id="KW-1133">Transmembrane helix</keyword>
<evidence type="ECO:0000256" key="6">
    <source>
        <dbReference type="ARBA" id="ARBA00023004"/>
    </source>
</evidence>
<accession>A0A9P3FCC2</accession>
<evidence type="ECO:0000256" key="5">
    <source>
        <dbReference type="ARBA" id="ARBA00023002"/>
    </source>
</evidence>
<evidence type="ECO:0000313" key="11">
    <source>
        <dbReference type="EMBL" id="GIZ38552.1"/>
    </source>
</evidence>
<protein>
    <recommendedName>
        <fullName evidence="13">Cytochrome P450 monooxygenase</fullName>
    </recommendedName>
</protein>
<dbReference type="PROSITE" id="PS00086">
    <property type="entry name" value="CYTOCHROME_P450"/>
    <property type="match status" value="1"/>
</dbReference>
<dbReference type="CDD" id="cd11041">
    <property type="entry name" value="CYP503A1-like"/>
    <property type="match status" value="1"/>
</dbReference>
<dbReference type="PRINTS" id="PR00385">
    <property type="entry name" value="P450"/>
</dbReference>
<keyword evidence="4 8" id="KW-0479">Metal-binding</keyword>
<proteinExistence type="inferred from homology"/>
<dbReference type="GO" id="GO:0020037">
    <property type="term" value="F:heme binding"/>
    <property type="evidence" value="ECO:0007669"/>
    <property type="project" value="InterPro"/>
</dbReference>
<reference evidence="11 12" key="1">
    <citation type="submission" date="2021-01" db="EMBL/GenBank/DDBJ databases">
        <title>Cercospora kikuchii MAFF 305040 whole genome shotgun sequence.</title>
        <authorList>
            <person name="Kashiwa T."/>
            <person name="Suzuki T."/>
        </authorList>
    </citation>
    <scope>NUCLEOTIDE SEQUENCE [LARGE SCALE GENOMIC DNA]</scope>
    <source>
        <strain evidence="11 12">MAFF 305040</strain>
    </source>
</reference>
<dbReference type="GO" id="GO:0005506">
    <property type="term" value="F:iron ion binding"/>
    <property type="evidence" value="ECO:0007669"/>
    <property type="project" value="InterPro"/>
</dbReference>
<keyword evidence="6 8" id="KW-0408">Iron</keyword>
<evidence type="ECO:0000256" key="1">
    <source>
        <dbReference type="ARBA" id="ARBA00001971"/>
    </source>
</evidence>
<dbReference type="InterPro" id="IPR036396">
    <property type="entry name" value="Cyt_P450_sf"/>
</dbReference>
<gene>
    <name evidence="11" type="ORF">CKM354_000196800</name>
</gene>
<dbReference type="GeneID" id="68287543"/>
<evidence type="ECO:0008006" key="13">
    <source>
        <dbReference type="Google" id="ProtNLM"/>
    </source>
</evidence>
<dbReference type="PANTHER" id="PTHR46206">
    <property type="entry name" value="CYTOCHROME P450"/>
    <property type="match status" value="1"/>
</dbReference>
<dbReference type="OrthoDB" id="1844152at2759"/>
<name>A0A9P3FCC2_9PEZI</name>
<dbReference type="GO" id="GO:0016705">
    <property type="term" value="F:oxidoreductase activity, acting on paired donors, with incorporation or reduction of molecular oxygen"/>
    <property type="evidence" value="ECO:0007669"/>
    <property type="project" value="InterPro"/>
</dbReference>
<organism evidence="11 12">
    <name type="scientific">Cercospora kikuchii</name>
    <dbReference type="NCBI Taxonomy" id="84275"/>
    <lineage>
        <taxon>Eukaryota</taxon>
        <taxon>Fungi</taxon>
        <taxon>Dikarya</taxon>
        <taxon>Ascomycota</taxon>
        <taxon>Pezizomycotina</taxon>
        <taxon>Dothideomycetes</taxon>
        <taxon>Dothideomycetidae</taxon>
        <taxon>Mycosphaerellales</taxon>
        <taxon>Mycosphaerellaceae</taxon>
        <taxon>Cercospora</taxon>
    </lineage>
</organism>
<evidence type="ECO:0000256" key="9">
    <source>
        <dbReference type="RuleBase" id="RU000461"/>
    </source>
</evidence>
<dbReference type="InterPro" id="IPR002403">
    <property type="entry name" value="Cyt_P450_E_grp-IV"/>
</dbReference>
<keyword evidence="10" id="KW-0812">Transmembrane</keyword>
<evidence type="ECO:0000256" key="3">
    <source>
        <dbReference type="ARBA" id="ARBA00022617"/>
    </source>
</evidence>
<evidence type="ECO:0000313" key="12">
    <source>
        <dbReference type="Proteomes" id="UP000825890"/>
    </source>
</evidence>
<feature type="binding site" description="axial binding residue" evidence="8">
    <location>
        <position position="444"/>
    </location>
    <ligand>
        <name>heme</name>
        <dbReference type="ChEBI" id="CHEBI:30413"/>
    </ligand>
    <ligandPart>
        <name>Fe</name>
        <dbReference type="ChEBI" id="CHEBI:18248"/>
    </ligandPart>
</feature>
<dbReference type="Gene3D" id="1.10.630.10">
    <property type="entry name" value="Cytochrome P450"/>
    <property type="match status" value="1"/>
</dbReference>
<evidence type="ECO:0000256" key="8">
    <source>
        <dbReference type="PIRSR" id="PIRSR602403-1"/>
    </source>
</evidence>
<dbReference type="SUPFAM" id="SSF48264">
    <property type="entry name" value="Cytochrome P450"/>
    <property type="match status" value="1"/>
</dbReference>
<evidence type="ECO:0000256" key="4">
    <source>
        <dbReference type="ARBA" id="ARBA00022723"/>
    </source>
</evidence>
<evidence type="ECO:0000256" key="7">
    <source>
        <dbReference type="ARBA" id="ARBA00023033"/>
    </source>
</evidence>
<keyword evidence="10" id="KW-0472">Membrane</keyword>
<dbReference type="EMBL" id="BOLY01000001">
    <property type="protein sequence ID" value="GIZ38552.1"/>
    <property type="molecule type" value="Genomic_DNA"/>
</dbReference>
<keyword evidence="12" id="KW-1185">Reference proteome</keyword>
<keyword evidence="7 9" id="KW-0503">Monooxygenase</keyword>
<dbReference type="RefSeq" id="XP_044653039.1">
    <property type="nucleotide sequence ID" value="XM_044797104.1"/>
</dbReference>
<dbReference type="PRINTS" id="PR00465">
    <property type="entry name" value="EP450IV"/>
</dbReference>
<dbReference type="Proteomes" id="UP000825890">
    <property type="component" value="Unassembled WGS sequence"/>
</dbReference>
<comment type="cofactor">
    <cofactor evidence="1 8">
        <name>heme</name>
        <dbReference type="ChEBI" id="CHEBI:30413"/>
    </cofactor>
</comment>
<comment type="similarity">
    <text evidence="2 9">Belongs to the cytochrome P450 family.</text>
</comment>
<dbReference type="Pfam" id="PF00067">
    <property type="entry name" value="p450"/>
    <property type="match status" value="1"/>
</dbReference>